<sequence>MEEPDWSSLPADLLEDIVDLLPRSSHPRFAAVCKHWRSAVLPFYPAWLTPVLLNAADVGSTNVRGRHLTLCQRTGDENTVAHIDLVTGAICDLYPLERCSFDFVIYDDGRRMFGIQEIGLAVARAIQCDRGGWYPWEFSELSPDGSKLKASPVTSPVLHRGLLYLLGIDGRLAVHDDRRHEEGFLVLDKPGGFGPDRDADECYLFESDEGELRAVLVGRRGEPVGVVRLDEREMEWEEVESLGGRAVLTGTATTMTMETGVEWMRNRVFVPRLYSWPETIHANLMERGGELAFVPVSAAAVARDGGAGEKGIWSCGWDPEQSEKFWETIKFYQGIWVNFRK</sequence>
<dbReference type="InterPro" id="IPR001810">
    <property type="entry name" value="F-box_dom"/>
</dbReference>
<organism evidence="2 3">
    <name type="scientific">Panicum hallii var. hallii</name>
    <dbReference type="NCBI Taxonomy" id="1504633"/>
    <lineage>
        <taxon>Eukaryota</taxon>
        <taxon>Viridiplantae</taxon>
        <taxon>Streptophyta</taxon>
        <taxon>Embryophyta</taxon>
        <taxon>Tracheophyta</taxon>
        <taxon>Spermatophyta</taxon>
        <taxon>Magnoliopsida</taxon>
        <taxon>Liliopsida</taxon>
        <taxon>Poales</taxon>
        <taxon>Poaceae</taxon>
        <taxon>PACMAD clade</taxon>
        <taxon>Panicoideae</taxon>
        <taxon>Panicodae</taxon>
        <taxon>Paniceae</taxon>
        <taxon>Panicinae</taxon>
        <taxon>Panicum</taxon>
        <taxon>Panicum sect. Panicum</taxon>
    </lineage>
</organism>
<dbReference type="OrthoDB" id="651482at2759"/>
<dbReference type="Gene3D" id="1.20.1280.50">
    <property type="match status" value="1"/>
</dbReference>
<dbReference type="AlphaFoldDB" id="A0A2T7ES02"/>
<dbReference type="PANTHER" id="PTHR33127:SF77">
    <property type="entry name" value="F-BOX DOMAIN-CONTAINING PROTEIN"/>
    <property type="match status" value="1"/>
</dbReference>
<evidence type="ECO:0000313" key="3">
    <source>
        <dbReference type="Proteomes" id="UP000244336"/>
    </source>
</evidence>
<dbReference type="SMART" id="SM00256">
    <property type="entry name" value="FBOX"/>
    <property type="match status" value="1"/>
</dbReference>
<name>A0A2T7ES02_9POAL</name>
<keyword evidence="3" id="KW-1185">Reference proteome</keyword>
<protein>
    <recommendedName>
        <fullName evidence="1">F-box domain-containing protein</fullName>
    </recommendedName>
</protein>
<dbReference type="InterPro" id="IPR036047">
    <property type="entry name" value="F-box-like_dom_sf"/>
</dbReference>
<dbReference type="Gramene" id="PUZ70599">
    <property type="protein sequence ID" value="PUZ70599"/>
    <property type="gene ID" value="GQ55_2G245200"/>
</dbReference>
<dbReference type="EMBL" id="CM009750">
    <property type="protein sequence ID" value="PUZ70599.1"/>
    <property type="molecule type" value="Genomic_DNA"/>
</dbReference>
<reference evidence="2 3" key="1">
    <citation type="submission" date="2018-04" db="EMBL/GenBank/DDBJ databases">
        <title>WGS assembly of Panicum hallii var. hallii HAL2.</title>
        <authorList>
            <person name="Lovell J."/>
            <person name="Jenkins J."/>
            <person name="Lowry D."/>
            <person name="Mamidi S."/>
            <person name="Sreedasyam A."/>
            <person name="Weng X."/>
            <person name="Barry K."/>
            <person name="Bonette J."/>
            <person name="Campitelli B."/>
            <person name="Daum C."/>
            <person name="Gordon S."/>
            <person name="Gould B."/>
            <person name="Lipzen A."/>
            <person name="MacQueen A."/>
            <person name="Palacio-Mejia J."/>
            <person name="Plott C."/>
            <person name="Shakirov E."/>
            <person name="Shu S."/>
            <person name="Yoshinaga Y."/>
            <person name="Zane M."/>
            <person name="Rokhsar D."/>
            <person name="Grimwood J."/>
            <person name="Schmutz J."/>
            <person name="Juenger T."/>
        </authorList>
    </citation>
    <scope>NUCLEOTIDE SEQUENCE [LARGE SCALE GENOMIC DNA]</scope>
    <source>
        <strain evidence="3">cv. HAL2</strain>
    </source>
</reference>
<feature type="domain" description="F-box" evidence="1">
    <location>
        <begin position="9"/>
        <end position="49"/>
    </location>
</feature>
<dbReference type="SUPFAM" id="SSF81383">
    <property type="entry name" value="F-box domain"/>
    <property type="match status" value="1"/>
</dbReference>
<proteinExistence type="predicted"/>
<dbReference type="Pfam" id="PF03478">
    <property type="entry name" value="Beta-prop_KIB1-4"/>
    <property type="match status" value="1"/>
</dbReference>
<evidence type="ECO:0000259" key="1">
    <source>
        <dbReference type="SMART" id="SM00256"/>
    </source>
</evidence>
<dbReference type="Proteomes" id="UP000244336">
    <property type="component" value="Chromosome 2"/>
</dbReference>
<dbReference type="Pfam" id="PF00646">
    <property type="entry name" value="F-box"/>
    <property type="match status" value="1"/>
</dbReference>
<dbReference type="PANTHER" id="PTHR33127">
    <property type="entry name" value="TRANSMEMBRANE PROTEIN"/>
    <property type="match status" value="1"/>
</dbReference>
<dbReference type="STRING" id="1504633.A0A2T7ES02"/>
<dbReference type="InterPro" id="IPR005174">
    <property type="entry name" value="KIB1-4_b-propeller"/>
</dbReference>
<evidence type="ECO:0000313" key="2">
    <source>
        <dbReference type="EMBL" id="PUZ70599.1"/>
    </source>
</evidence>
<gene>
    <name evidence="2" type="ORF">GQ55_2G245200</name>
</gene>
<accession>A0A2T7ES02</accession>